<dbReference type="InterPro" id="IPR004393">
    <property type="entry name" value="NadC"/>
</dbReference>
<dbReference type="Proteomes" id="UP000029859">
    <property type="component" value="Unassembled WGS sequence"/>
</dbReference>
<dbReference type="UniPathway" id="UPA00253">
    <property type="reaction ID" value="UER00331"/>
</dbReference>
<dbReference type="GO" id="GO:0005737">
    <property type="term" value="C:cytoplasm"/>
    <property type="evidence" value="ECO:0007669"/>
    <property type="project" value="TreeGrafter"/>
</dbReference>
<organism evidence="12 13">
    <name type="scientific">Methanococcoides methylutens</name>
    <dbReference type="NCBI Taxonomy" id="2226"/>
    <lineage>
        <taxon>Archaea</taxon>
        <taxon>Methanobacteriati</taxon>
        <taxon>Methanobacteriota</taxon>
        <taxon>Stenosarchaea group</taxon>
        <taxon>Methanomicrobia</taxon>
        <taxon>Methanosarcinales</taxon>
        <taxon>Methanosarcinaceae</taxon>
        <taxon>Methanococcoides</taxon>
    </lineage>
</organism>
<evidence type="ECO:0000256" key="5">
    <source>
        <dbReference type="ARBA" id="ARBA00022642"/>
    </source>
</evidence>
<evidence type="ECO:0000256" key="1">
    <source>
        <dbReference type="ARBA" id="ARBA00003237"/>
    </source>
</evidence>
<comment type="subunit">
    <text evidence="4 9">Hexamer formed by 3 homodimers.</text>
</comment>
<evidence type="ECO:0000313" key="13">
    <source>
        <dbReference type="Proteomes" id="UP000029859"/>
    </source>
</evidence>
<keyword evidence="6 9" id="KW-0328">Glycosyltransferase</keyword>
<dbReference type="Gene3D" id="3.90.1170.20">
    <property type="entry name" value="Quinolinate phosphoribosyl transferase, N-terminal domain"/>
    <property type="match status" value="1"/>
</dbReference>
<proteinExistence type="inferred from homology"/>
<dbReference type="GO" id="GO:0009435">
    <property type="term" value="P:NAD+ biosynthetic process"/>
    <property type="evidence" value="ECO:0007669"/>
    <property type="project" value="UniProtKB-UniPathway"/>
</dbReference>
<dbReference type="InterPro" id="IPR013785">
    <property type="entry name" value="Aldolase_TIM"/>
</dbReference>
<keyword evidence="5 9" id="KW-0662">Pyridine nucleotide biosynthesis</keyword>
<protein>
    <recommendedName>
        <fullName evidence="9">Nicotinate-nucleotide pyrophosphorylase [carboxylating]</fullName>
        <ecNumber evidence="9">2.4.2.19</ecNumber>
    </recommendedName>
    <alternativeName>
        <fullName evidence="9">Quinolinate phosphoribosyltransferase [decarboxylating]</fullName>
    </alternativeName>
</protein>
<evidence type="ECO:0000313" key="12">
    <source>
        <dbReference type="EMBL" id="KGK98449.1"/>
    </source>
</evidence>
<dbReference type="InterPro" id="IPR027277">
    <property type="entry name" value="NadC/ModD"/>
</dbReference>
<dbReference type="Pfam" id="PF02749">
    <property type="entry name" value="QRPTase_N"/>
    <property type="match status" value="1"/>
</dbReference>
<dbReference type="PANTHER" id="PTHR32179:SF3">
    <property type="entry name" value="NICOTINATE-NUCLEOTIDE PYROPHOSPHORYLASE [CARBOXYLATING]"/>
    <property type="match status" value="1"/>
</dbReference>
<feature type="domain" description="Quinolinate phosphoribosyl transferase N-terminal" evidence="11">
    <location>
        <begin position="23"/>
        <end position="99"/>
    </location>
</feature>
<gene>
    <name evidence="12" type="ORF">LI82_12180</name>
</gene>
<dbReference type="SUPFAM" id="SSF54675">
    <property type="entry name" value="Nicotinate/Quinolinate PRTase N-terminal domain-like"/>
    <property type="match status" value="1"/>
</dbReference>
<comment type="similarity">
    <text evidence="3 9">Belongs to the NadC/ModD family.</text>
</comment>
<evidence type="ECO:0000256" key="4">
    <source>
        <dbReference type="ARBA" id="ARBA00011218"/>
    </source>
</evidence>
<evidence type="ECO:0000259" key="11">
    <source>
        <dbReference type="Pfam" id="PF02749"/>
    </source>
</evidence>
<evidence type="ECO:0000256" key="2">
    <source>
        <dbReference type="ARBA" id="ARBA00004893"/>
    </source>
</evidence>
<dbReference type="AlphaFoldDB" id="A0A099T0H1"/>
<evidence type="ECO:0000256" key="8">
    <source>
        <dbReference type="ARBA" id="ARBA00047445"/>
    </source>
</evidence>
<feature type="domain" description="Quinolinate phosphoribosyl transferase C-terminal" evidence="10">
    <location>
        <begin position="102"/>
        <end position="272"/>
    </location>
</feature>
<dbReference type="CDD" id="cd01572">
    <property type="entry name" value="QPRTase"/>
    <property type="match status" value="1"/>
</dbReference>
<evidence type="ECO:0000256" key="3">
    <source>
        <dbReference type="ARBA" id="ARBA00009400"/>
    </source>
</evidence>
<dbReference type="FunFam" id="3.20.20.70:FF:000030">
    <property type="entry name" value="Nicotinate-nucleotide pyrophosphorylase, carboxylating"/>
    <property type="match status" value="1"/>
</dbReference>
<evidence type="ECO:0000256" key="6">
    <source>
        <dbReference type="ARBA" id="ARBA00022676"/>
    </source>
</evidence>
<keyword evidence="7 9" id="KW-0808">Transferase</keyword>
<comment type="function">
    <text evidence="1 9">Involved in the catabolism of quinolinic acid (QA).</text>
</comment>
<dbReference type="RefSeq" id="WP_048195940.1">
    <property type="nucleotide sequence ID" value="NZ_CAAGSM010000004.1"/>
</dbReference>
<dbReference type="InterPro" id="IPR037128">
    <property type="entry name" value="Quinolinate_PRibosylTase_N_sf"/>
</dbReference>
<comment type="caution">
    <text evidence="12">The sequence shown here is derived from an EMBL/GenBank/DDBJ whole genome shotgun (WGS) entry which is preliminary data.</text>
</comment>
<evidence type="ECO:0000256" key="7">
    <source>
        <dbReference type="ARBA" id="ARBA00022679"/>
    </source>
</evidence>
<dbReference type="EC" id="2.4.2.19" evidence="9"/>
<dbReference type="OrthoDB" id="115072at2157"/>
<dbReference type="PANTHER" id="PTHR32179">
    <property type="entry name" value="NICOTINATE-NUCLEOTIDE PYROPHOSPHORYLASE [CARBOXYLATING]"/>
    <property type="match status" value="1"/>
</dbReference>
<accession>A0A099T0H1</accession>
<dbReference type="GO" id="GO:0004514">
    <property type="term" value="F:nicotinate-nucleotide diphosphorylase (carboxylating) activity"/>
    <property type="evidence" value="ECO:0007669"/>
    <property type="project" value="UniProtKB-EC"/>
</dbReference>
<dbReference type="Pfam" id="PF01729">
    <property type="entry name" value="QRPTase_C"/>
    <property type="match status" value="1"/>
</dbReference>
<dbReference type="EMBL" id="JRHO01000014">
    <property type="protein sequence ID" value="KGK98449.1"/>
    <property type="molecule type" value="Genomic_DNA"/>
</dbReference>
<sequence length="278" mass="30468">MILNCEIERFISEDLGANDISCTLVPETKINAIIFAKEDCVVAGIEVAQKIMEYFGIQTHTELVEGNEIKAGDTIFKVTGNSVAILRAERLVLNFLGHLTGIATLTHRYVQTVRQYSDTKVAGTRKTTPGIRKFEKLAIIAGGGDPHRFDLSDAIMIKDNHRNAMGLENAIISAKELAGFTQKIDVEVETAEDAITAARLGVDIIMFDNMLPGQVIHTLEELKRKGVRDDVIIEVSGGINLDNISEYAKTGVDVISVGSLVHKAEWTDISLELVETDM</sequence>
<dbReference type="FunFam" id="3.90.1170.20:FF:000001">
    <property type="entry name" value="Nicotinate-nucleotide diphosphorylase (Carboxylating)"/>
    <property type="match status" value="1"/>
</dbReference>
<dbReference type="InterPro" id="IPR002638">
    <property type="entry name" value="Quinolinate_PRibosylTrfase_C"/>
</dbReference>
<name>A0A099T0H1_METMT</name>
<dbReference type="InterPro" id="IPR022412">
    <property type="entry name" value="Quinolinate_PRibosylTrfase_N"/>
</dbReference>
<dbReference type="Gene3D" id="3.20.20.70">
    <property type="entry name" value="Aldolase class I"/>
    <property type="match status" value="1"/>
</dbReference>
<keyword evidence="13" id="KW-1185">Reference proteome</keyword>
<evidence type="ECO:0000256" key="9">
    <source>
        <dbReference type="PIRNR" id="PIRNR006250"/>
    </source>
</evidence>
<reference evidence="12 13" key="1">
    <citation type="submission" date="2014-09" db="EMBL/GenBank/DDBJ databases">
        <title>Draft genome sequence of an obligately methylotrophic methanogen, Methanococcoides methylutens, isolated from marine sediment.</title>
        <authorList>
            <person name="Guan Y."/>
            <person name="Ngugi D.K."/>
            <person name="Blom J."/>
            <person name="Ali S."/>
            <person name="Ferry J.G."/>
            <person name="Stingl U."/>
        </authorList>
    </citation>
    <scope>NUCLEOTIDE SEQUENCE [LARGE SCALE GENOMIC DNA]</scope>
    <source>
        <strain evidence="12 13">DSM 2657</strain>
    </source>
</reference>
<comment type="pathway">
    <text evidence="2 9">Cofactor biosynthesis; NAD(+) biosynthesis; nicotinate D-ribonucleotide from quinolinate: step 1/1.</text>
</comment>
<dbReference type="NCBIfam" id="TIGR00078">
    <property type="entry name" value="nadC"/>
    <property type="match status" value="1"/>
</dbReference>
<evidence type="ECO:0000259" key="10">
    <source>
        <dbReference type="Pfam" id="PF01729"/>
    </source>
</evidence>
<dbReference type="InterPro" id="IPR036068">
    <property type="entry name" value="Nicotinate_pribotase-like_C"/>
</dbReference>
<dbReference type="PIRSF" id="PIRSF006250">
    <property type="entry name" value="NadC_ModD"/>
    <property type="match status" value="1"/>
</dbReference>
<dbReference type="GO" id="GO:0034213">
    <property type="term" value="P:quinolinate catabolic process"/>
    <property type="evidence" value="ECO:0007669"/>
    <property type="project" value="TreeGrafter"/>
</dbReference>
<comment type="catalytic activity">
    <reaction evidence="8 9">
        <text>nicotinate beta-D-ribonucleotide + CO2 + diphosphate = quinolinate + 5-phospho-alpha-D-ribose 1-diphosphate + 2 H(+)</text>
        <dbReference type="Rhea" id="RHEA:12733"/>
        <dbReference type="ChEBI" id="CHEBI:15378"/>
        <dbReference type="ChEBI" id="CHEBI:16526"/>
        <dbReference type="ChEBI" id="CHEBI:29959"/>
        <dbReference type="ChEBI" id="CHEBI:33019"/>
        <dbReference type="ChEBI" id="CHEBI:57502"/>
        <dbReference type="ChEBI" id="CHEBI:58017"/>
        <dbReference type="EC" id="2.4.2.19"/>
    </reaction>
</comment>
<dbReference type="SUPFAM" id="SSF51690">
    <property type="entry name" value="Nicotinate/Quinolinate PRTase C-terminal domain-like"/>
    <property type="match status" value="1"/>
</dbReference>